<geneLocation type="plasmid" evidence="1 2">
    <name>unnamed2</name>
</geneLocation>
<evidence type="ECO:0000313" key="2">
    <source>
        <dbReference type="Proteomes" id="UP000239197"/>
    </source>
</evidence>
<sequence length="100" mass="11131">MNTQNVKTAAPESTERWGKKYEILLAEGVKGGKPEEYGVYGFETLKALQTFRKKYPEQMKMAYSYTLSSGTTKAGSHISVCDADHFKAFNKLVKASGIEI</sequence>
<gene>
    <name evidence="1" type="ORF">BV494_24490</name>
</gene>
<keyword evidence="2" id="KW-1185">Reference proteome</keyword>
<dbReference type="RefSeq" id="WP_104925390.1">
    <property type="nucleotide sequence ID" value="NZ_CP019064.1"/>
</dbReference>
<dbReference type="OrthoDB" id="6611717at2"/>
<name>A0A2L1UYT7_9GAMM</name>
<reference evidence="2" key="1">
    <citation type="submission" date="2017-01" db="EMBL/GenBank/DDBJ databases">
        <title>Genome sequence of Rouxiella sp. ERMR1:05.</title>
        <authorList>
            <person name="Kumar R."/>
            <person name="Singh D."/>
            <person name="Kumar S."/>
        </authorList>
    </citation>
    <scope>NUCLEOTIDE SEQUENCE [LARGE SCALE GENOMIC DNA]</scope>
    <source>
        <strain evidence="2">ERMR1:05</strain>
        <plasmid evidence="2">unnamed2</plasmid>
    </source>
</reference>
<evidence type="ECO:0000313" key="1">
    <source>
        <dbReference type="EMBL" id="AVF38061.1"/>
    </source>
</evidence>
<dbReference type="Proteomes" id="UP000239197">
    <property type="component" value="Plasmid unnamed2"/>
</dbReference>
<proteinExistence type="predicted"/>
<dbReference type="AlphaFoldDB" id="A0A2L1UYT7"/>
<dbReference type="KEGG" id="rox:BV494_24490"/>
<dbReference type="EMBL" id="CP019064">
    <property type="protein sequence ID" value="AVF38061.1"/>
    <property type="molecule type" value="Genomic_DNA"/>
</dbReference>
<keyword evidence="1" id="KW-0614">Plasmid</keyword>
<protein>
    <submittedName>
        <fullName evidence="1">Uncharacterized protein</fullName>
    </submittedName>
</protein>
<accession>A0A2L1UYT7</accession>
<organism evidence="1 2">
    <name type="scientific">Rahnella sikkimica</name>
    <dbReference type="NCBI Taxonomy" id="1805933"/>
    <lineage>
        <taxon>Bacteria</taxon>
        <taxon>Pseudomonadati</taxon>
        <taxon>Pseudomonadota</taxon>
        <taxon>Gammaproteobacteria</taxon>
        <taxon>Enterobacterales</taxon>
        <taxon>Yersiniaceae</taxon>
        <taxon>Rahnella</taxon>
    </lineage>
</organism>